<protein>
    <recommendedName>
        <fullName evidence="1">N-acetyltransferase domain-containing protein</fullName>
    </recommendedName>
</protein>
<reference evidence="3 5" key="2">
    <citation type="journal article" date="2016" name="Front. Microbiol.">
        <title>Genomic Resource of Rice Seed Associated Bacteria.</title>
        <authorList>
            <person name="Midha S."/>
            <person name="Bansal K."/>
            <person name="Sharma S."/>
            <person name="Kumar N."/>
            <person name="Patil P.P."/>
            <person name="Chaudhry V."/>
            <person name="Patil P.B."/>
        </authorList>
    </citation>
    <scope>NUCLEOTIDE SEQUENCE [LARGE SCALE GENOMIC DNA]</scope>
    <source>
        <strain evidence="3 5">RSA11</strain>
    </source>
</reference>
<dbReference type="RefSeq" id="WP_052017220.1">
    <property type="nucleotide sequence ID" value="NZ_FMYN01000003.1"/>
</dbReference>
<evidence type="ECO:0000313" key="4">
    <source>
        <dbReference type="Proteomes" id="UP000053797"/>
    </source>
</evidence>
<evidence type="ECO:0000313" key="2">
    <source>
        <dbReference type="EMBL" id="KSU48813.1"/>
    </source>
</evidence>
<dbReference type="SUPFAM" id="SSF55729">
    <property type="entry name" value="Acyl-CoA N-acyltransferases (Nat)"/>
    <property type="match status" value="1"/>
</dbReference>
<dbReference type="Proteomes" id="UP000053797">
    <property type="component" value="Unassembled WGS sequence"/>
</dbReference>
<organism evidence="2 4">
    <name type="scientific">Exiguobacterium indicum</name>
    <dbReference type="NCBI Taxonomy" id="296995"/>
    <lineage>
        <taxon>Bacteria</taxon>
        <taxon>Bacillati</taxon>
        <taxon>Bacillota</taxon>
        <taxon>Bacilli</taxon>
        <taxon>Bacillales</taxon>
        <taxon>Bacillales Family XII. Incertae Sedis</taxon>
        <taxon>Exiguobacterium</taxon>
    </lineage>
</organism>
<dbReference type="InterPro" id="IPR016181">
    <property type="entry name" value="Acyl_CoA_acyltransferase"/>
</dbReference>
<comment type="caution">
    <text evidence="2">The sequence shown here is derived from an EMBL/GenBank/DDBJ whole genome shotgun (WGS) entry which is preliminary data.</text>
</comment>
<feature type="domain" description="N-acetyltransferase" evidence="1">
    <location>
        <begin position="15"/>
        <end position="100"/>
    </location>
</feature>
<accession>A0A0V8GEX4</accession>
<evidence type="ECO:0000259" key="1">
    <source>
        <dbReference type="Pfam" id="PF13302"/>
    </source>
</evidence>
<reference evidence="2 4" key="1">
    <citation type="journal article" date="2015" name="Int. J. Syst. Evol. Microbiol.">
        <title>Exiguobacterium enclense sp. nov., isolated from sediment.</title>
        <authorList>
            <person name="Dastager S.G."/>
            <person name="Mawlankar R."/>
            <person name="Sonalkar V.V."/>
            <person name="Thorat M.N."/>
            <person name="Mual P."/>
            <person name="Verma A."/>
            <person name="Krishnamurthi S."/>
            <person name="Tang S.K."/>
            <person name="Li W.J."/>
        </authorList>
    </citation>
    <scope>NUCLEOTIDE SEQUENCE [LARGE SCALE GENOMIC DNA]</scope>
    <source>
        <strain evidence="2 4">NIO-1109</strain>
    </source>
</reference>
<dbReference type="InterPro" id="IPR000182">
    <property type="entry name" value="GNAT_dom"/>
</dbReference>
<dbReference type="Gene3D" id="3.40.630.30">
    <property type="match status" value="1"/>
</dbReference>
<evidence type="ECO:0000313" key="3">
    <source>
        <dbReference type="EMBL" id="KTR27248.1"/>
    </source>
</evidence>
<dbReference type="GO" id="GO:0016747">
    <property type="term" value="F:acyltransferase activity, transferring groups other than amino-acyl groups"/>
    <property type="evidence" value="ECO:0007669"/>
    <property type="project" value="InterPro"/>
</dbReference>
<evidence type="ECO:0000313" key="5">
    <source>
        <dbReference type="Proteomes" id="UP000072605"/>
    </source>
</evidence>
<dbReference type="Pfam" id="PF13302">
    <property type="entry name" value="Acetyltransf_3"/>
    <property type="match status" value="1"/>
</dbReference>
<dbReference type="Proteomes" id="UP000072605">
    <property type="component" value="Unassembled WGS sequence"/>
</dbReference>
<dbReference type="EMBL" id="LNQL01000003">
    <property type="protein sequence ID" value="KSU48813.1"/>
    <property type="molecule type" value="Genomic_DNA"/>
</dbReference>
<sequence>MKGRHPDFTTSRLFVEATDEESGCKWTLHALREKTIVGTITFTWNASTGNLRYTTTDEDDQHGYITEALTSILSYLARTLLLTYVYGEAGSAAVWRRNGFQLQANRYERKLYH</sequence>
<dbReference type="OrthoDB" id="2353523at2"/>
<dbReference type="EMBL" id="LDQV01000017">
    <property type="protein sequence ID" value="KTR27248.1"/>
    <property type="molecule type" value="Genomic_DNA"/>
</dbReference>
<proteinExistence type="predicted"/>
<name>A0A0V8GEX4_9BACL</name>
<dbReference type="AlphaFoldDB" id="A0A0V8GEX4"/>
<gene>
    <name evidence="2" type="ORF">AS033_10820</name>
    <name evidence="3" type="ORF">RSA11_06640</name>
</gene>